<dbReference type="EMBL" id="CP036287">
    <property type="protein sequence ID" value="QDU65631.1"/>
    <property type="molecule type" value="Genomic_DNA"/>
</dbReference>
<sequence length="402" mass="39787">MPSLTCALTLAAQLLVVDAGGGGDHTTIQAAIDAASPGDTILVQPGSYAAFNAPIALSILGPGVGPGPVVTGDCTVTGAAGFTLAGLQIDGTLACTSVPGRLDLDELAITGKPFPLRLTDCDQVLLARSSVVGAATEYTLWQQLDGIAALRVEGSDLVVVDSTITGNSGVAPAEEYAPGGTGLYLVGSSATVVGSNVSGGEGGTYQSLFTFCEIGGSALYVDHSSLTLRGFENVAAGGPGGLGCASGATARLDAAVFVHSGVDLASGVVEQPGSAPSLIVNPPNQPFLTLVGADGPGQTRRLLVWGKVGQVALVVGALPAAPLALPGVEGLVQTDFAAPFFVQATTATGFANPVSFPFGLPSSLTGLSGAVLSFQAAFPTVPGALAPGSFLVTNPVDAVIRF</sequence>
<dbReference type="Proteomes" id="UP000316921">
    <property type="component" value="Chromosome"/>
</dbReference>
<evidence type="ECO:0008006" key="3">
    <source>
        <dbReference type="Google" id="ProtNLM"/>
    </source>
</evidence>
<gene>
    <name evidence="1" type="ORF">Pla133_06960</name>
</gene>
<name>A0A518BF75_9BACT</name>
<evidence type="ECO:0000313" key="1">
    <source>
        <dbReference type="EMBL" id="QDU65631.1"/>
    </source>
</evidence>
<proteinExistence type="predicted"/>
<dbReference type="InterPro" id="IPR011050">
    <property type="entry name" value="Pectin_lyase_fold/virulence"/>
</dbReference>
<dbReference type="KEGG" id="pbap:Pla133_06960"/>
<organism evidence="1 2">
    <name type="scientific">Engelhardtia mirabilis</name>
    <dbReference type="NCBI Taxonomy" id="2528011"/>
    <lineage>
        <taxon>Bacteria</taxon>
        <taxon>Pseudomonadati</taxon>
        <taxon>Planctomycetota</taxon>
        <taxon>Planctomycetia</taxon>
        <taxon>Planctomycetia incertae sedis</taxon>
        <taxon>Engelhardtia</taxon>
    </lineage>
</organism>
<evidence type="ECO:0000313" key="2">
    <source>
        <dbReference type="Proteomes" id="UP000316921"/>
    </source>
</evidence>
<reference evidence="1 2" key="1">
    <citation type="submission" date="2019-02" db="EMBL/GenBank/DDBJ databases">
        <title>Deep-cultivation of Planctomycetes and their phenomic and genomic characterization uncovers novel biology.</title>
        <authorList>
            <person name="Wiegand S."/>
            <person name="Jogler M."/>
            <person name="Boedeker C."/>
            <person name="Pinto D."/>
            <person name="Vollmers J."/>
            <person name="Rivas-Marin E."/>
            <person name="Kohn T."/>
            <person name="Peeters S.H."/>
            <person name="Heuer A."/>
            <person name="Rast P."/>
            <person name="Oberbeckmann S."/>
            <person name="Bunk B."/>
            <person name="Jeske O."/>
            <person name="Meyerdierks A."/>
            <person name="Storesund J.E."/>
            <person name="Kallscheuer N."/>
            <person name="Luecker S."/>
            <person name="Lage O.M."/>
            <person name="Pohl T."/>
            <person name="Merkel B.J."/>
            <person name="Hornburger P."/>
            <person name="Mueller R.-W."/>
            <person name="Bruemmer F."/>
            <person name="Labrenz M."/>
            <person name="Spormann A.M."/>
            <person name="Op den Camp H."/>
            <person name="Overmann J."/>
            <person name="Amann R."/>
            <person name="Jetten M.S.M."/>
            <person name="Mascher T."/>
            <person name="Medema M.H."/>
            <person name="Devos D.P."/>
            <person name="Kaster A.-K."/>
            <person name="Ovreas L."/>
            <person name="Rohde M."/>
            <person name="Galperin M.Y."/>
            <person name="Jogler C."/>
        </authorList>
    </citation>
    <scope>NUCLEOTIDE SEQUENCE [LARGE SCALE GENOMIC DNA]</scope>
    <source>
        <strain evidence="1 2">Pla133</strain>
    </source>
</reference>
<dbReference type="Gene3D" id="2.160.20.10">
    <property type="entry name" value="Single-stranded right-handed beta-helix, Pectin lyase-like"/>
    <property type="match status" value="1"/>
</dbReference>
<dbReference type="SUPFAM" id="SSF51126">
    <property type="entry name" value="Pectin lyase-like"/>
    <property type="match status" value="1"/>
</dbReference>
<keyword evidence="2" id="KW-1185">Reference proteome</keyword>
<accession>A0A518BF75</accession>
<dbReference type="AlphaFoldDB" id="A0A518BF75"/>
<protein>
    <recommendedName>
        <fullName evidence="3">Right handed beta helix domain-containing protein</fullName>
    </recommendedName>
</protein>
<dbReference type="InterPro" id="IPR012334">
    <property type="entry name" value="Pectin_lyas_fold"/>
</dbReference>
<dbReference type="RefSeq" id="WP_145062435.1">
    <property type="nucleotide sequence ID" value="NZ_CP036287.1"/>
</dbReference>